<dbReference type="InterPro" id="IPR024030">
    <property type="entry name" value="AIR_synthase-rel_sll0787"/>
</dbReference>
<evidence type="ECO:0000259" key="3">
    <source>
        <dbReference type="Pfam" id="PF02769"/>
    </source>
</evidence>
<dbReference type="Proteomes" id="UP000033874">
    <property type="component" value="Unassembled WGS sequence"/>
</dbReference>
<evidence type="ECO:0008006" key="6">
    <source>
        <dbReference type="Google" id="ProtNLM"/>
    </source>
</evidence>
<feature type="domain" description="PurM-like C-terminal" evidence="3">
    <location>
        <begin position="198"/>
        <end position="300"/>
    </location>
</feature>
<sequence length="333" mass="35145">MSGEDISAAGIARWLRESRSFAAKADIAEVVNALGIDPSASVAVGDDCAAIPDGDGYLLFAIEGFINEFVASDPWFAGWCGVMVNLSDIAAMGGRPVAAVNALWADGRDGALPMLEGLRDASRAFQVPIVGGHSNLQTKTSQLALAILGRANRLLTSFDAAPGDHLVAAIDLRGGYREPYANWNAATQAPVARLRGDLDLLPQIAEAGLAKAAKDISQGGIIGTATMLAECSGVGAVIDIDHIPIPGEAPLERWLQTFPSFGYLLSVDPRHLDAVLARFHARDIAAASIGTITRDPRVRIERQGQCETVWDLSERPFIGCAPLPLNVSARTLS</sequence>
<dbReference type="PANTHER" id="PTHR30270">
    <property type="entry name" value="THIAMINE-MONOPHOSPHATE KINASE"/>
    <property type="match status" value="1"/>
</dbReference>
<dbReference type="GO" id="GO:0009228">
    <property type="term" value="P:thiamine biosynthetic process"/>
    <property type="evidence" value="ECO:0007669"/>
    <property type="project" value="UniProtKB-KW"/>
</dbReference>
<dbReference type="InterPro" id="IPR010918">
    <property type="entry name" value="PurM-like_C_dom"/>
</dbReference>
<dbReference type="GO" id="GO:0009030">
    <property type="term" value="F:thiamine-phosphate kinase activity"/>
    <property type="evidence" value="ECO:0007669"/>
    <property type="project" value="InterPro"/>
</dbReference>
<comment type="caution">
    <text evidence="4">The sequence shown here is derived from an EMBL/GenBank/DDBJ whole genome shotgun (WGS) entry which is preliminary data.</text>
</comment>
<dbReference type="Pfam" id="PF00586">
    <property type="entry name" value="AIRS"/>
    <property type="match status" value="1"/>
</dbReference>
<dbReference type="CDD" id="cd02192">
    <property type="entry name" value="PurM-like3"/>
    <property type="match status" value="1"/>
</dbReference>
<organism evidence="4 5">
    <name type="scientific">Sphingobium chungbukense</name>
    <dbReference type="NCBI Taxonomy" id="56193"/>
    <lineage>
        <taxon>Bacteria</taxon>
        <taxon>Pseudomonadati</taxon>
        <taxon>Pseudomonadota</taxon>
        <taxon>Alphaproteobacteria</taxon>
        <taxon>Sphingomonadales</taxon>
        <taxon>Sphingomonadaceae</taxon>
        <taxon>Sphingobium</taxon>
    </lineage>
</organism>
<evidence type="ECO:0000259" key="2">
    <source>
        <dbReference type="Pfam" id="PF00586"/>
    </source>
</evidence>
<evidence type="ECO:0000313" key="4">
    <source>
        <dbReference type="EMBL" id="KKW90216.1"/>
    </source>
</evidence>
<evidence type="ECO:0000313" key="5">
    <source>
        <dbReference type="Proteomes" id="UP000033874"/>
    </source>
</evidence>
<feature type="domain" description="PurM-like N-terminal" evidence="2">
    <location>
        <begin position="45"/>
        <end position="150"/>
    </location>
</feature>
<dbReference type="SUPFAM" id="SSF56042">
    <property type="entry name" value="PurM C-terminal domain-like"/>
    <property type="match status" value="1"/>
</dbReference>
<dbReference type="STRING" id="56193.YP76_21135"/>
<dbReference type="EMBL" id="LBIC01000011">
    <property type="protein sequence ID" value="KKW90216.1"/>
    <property type="molecule type" value="Genomic_DNA"/>
</dbReference>
<evidence type="ECO:0000256" key="1">
    <source>
        <dbReference type="ARBA" id="ARBA00022977"/>
    </source>
</evidence>
<keyword evidence="5" id="KW-1185">Reference proteome</keyword>
<reference evidence="4 5" key="1">
    <citation type="submission" date="2015-04" db="EMBL/GenBank/DDBJ databases">
        <title>Genome sequence of aromatic hydrocarbons-degrading Sphingobium chungbukense DJ77.</title>
        <authorList>
            <person name="Kim Y.-C."/>
            <person name="Chae J.-C."/>
        </authorList>
    </citation>
    <scope>NUCLEOTIDE SEQUENCE [LARGE SCALE GENOMIC DNA]</scope>
    <source>
        <strain evidence="4 5">DJ77</strain>
    </source>
</reference>
<dbReference type="InterPro" id="IPR036676">
    <property type="entry name" value="PurM-like_C_sf"/>
</dbReference>
<dbReference type="Pfam" id="PF02769">
    <property type="entry name" value="AIRS_C"/>
    <property type="match status" value="1"/>
</dbReference>
<protein>
    <recommendedName>
        <fullName evidence="6">AIR synthase</fullName>
    </recommendedName>
</protein>
<dbReference type="InterPro" id="IPR006283">
    <property type="entry name" value="ThiL-like"/>
</dbReference>
<dbReference type="PATRIC" id="fig|56193.3.peg.4445"/>
<dbReference type="SUPFAM" id="SSF55326">
    <property type="entry name" value="PurM N-terminal domain-like"/>
    <property type="match status" value="1"/>
</dbReference>
<dbReference type="InterPro" id="IPR036921">
    <property type="entry name" value="PurM-like_N_sf"/>
</dbReference>
<keyword evidence="1" id="KW-0784">Thiamine biosynthesis</keyword>
<dbReference type="Gene3D" id="3.90.650.10">
    <property type="entry name" value="PurM-like C-terminal domain"/>
    <property type="match status" value="1"/>
</dbReference>
<dbReference type="InterPro" id="IPR016188">
    <property type="entry name" value="PurM-like_N"/>
</dbReference>
<dbReference type="PIRSF" id="PIRSF036540">
    <property type="entry name" value="UCP036540_AIR"/>
    <property type="match status" value="1"/>
</dbReference>
<name>A0A0M3AMR4_9SPHN</name>
<dbReference type="InterPro" id="IPR011413">
    <property type="entry name" value="UCP036540_AIR"/>
</dbReference>
<dbReference type="AlphaFoldDB" id="A0A0M3AMR4"/>
<proteinExistence type="predicted"/>
<dbReference type="Gene3D" id="3.30.1330.10">
    <property type="entry name" value="PurM-like, N-terminal domain"/>
    <property type="match status" value="1"/>
</dbReference>
<dbReference type="RefSeq" id="WP_046765587.1">
    <property type="nucleotide sequence ID" value="NZ_LBIC01000011.1"/>
</dbReference>
<dbReference type="PANTHER" id="PTHR30270:SF0">
    <property type="entry name" value="THIAMINE-MONOPHOSPHATE KINASE"/>
    <property type="match status" value="1"/>
</dbReference>
<dbReference type="NCBIfam" id="TIGR04049">
    <property type="entry name" value="AIR_rel_sll0787"/>
    <property type="match status" value="1"/>
</dbReference>
<accession>A0A0M3AMR4</accession>
<gene>
    <name evidence="4" type="ORF">YP76_21135</name>
</gene>